<evidence type="ECO:0008006" key="3">
    <source>
        <dbReference type="Google" id="ProtNLM"/>
    </source>
</evidence>
<name>A0A2M8IZQ1_9RHOB</name>
<evidence type="ECO:0000313" key="2">
    <source>
        <dbReference type="Proteomes" id="UP000231553"/>
    </source>
</evidence>
<evidence type="ECO:0000313" key="1">
    <source>
        <dbReference type="EMBL" id="PJE35995.1"/>
    </source>
</evidence>
<dbReference type="OrthoDB" id="7867799at2"/>
<reference evidence="1 2" key="1">
    <citation type="journal article" date="2018" name="Int. J. Syst. Evol. Microbiol.">
        <title>Pseudooceanicola lipolyticus sp. nov., a marine alphaproteobacterium, reclassification of Oceanicola flagellatus as Pseudooceanicola flagellatus comb. nov. and emended description of the genus Pseudooceanicola.</title>
        <authorList>
            <person name="Huang M.-M."/>
            <person name="Guo L.-L."/>
            <person name="Wu Y.-H."/>
            <person name="Lai Q.-L."/>
            <person name="Shao Z.-Z."/>
            <person name="Wang C.-S."/>
            <person name="Wu M."/>
            <person name="Xu X.-W."/>
        </authorList>
    </citation>
    <scope>NUCLEOTIDE SEQUENCE [LARGE SCALE GENOMIC DNA]</scope>
    <source>
        <strain evidence="1 2">157</strain>
    </source>
</reference>
<dbReference type="AlphaFoldDB" id="A0A2M8IZQ1"/>
<dbReference type="EMBL" id="PGTB01000062">
    <property type="protein sequence ID" value="PJE35995.1"/>
    <property type="molecule type" value="Genomic_DNA"/>
</dbReference>
<sequence>MAYTTHTHTANNVQGNPLLRGLAAAFEWLVSLSERHPSMQRVAQLQAKSDEELAQMGLTREQIPAAAFREYGYL</sequence>
<accession>A0A2M8IZQ1</accession>
<keyword evidence="2" id="KW-1185">Reference proteome</keyword>
<organism evidence="1 2">
    <name type="scientific">Pseudooceanicola lipolyticus</name>
    <dbReference type="NCBI Taxonomy" id="2029104"/>
    <lineage>
        <taxon>Bacteria</taxon>
        <taxon>Pseudomonadati</taxon>
        <taxon>Pseudomonadota</taxon>
        <taxon>Alphaproteobacteria</taxon>
        <taxon>Rhodobacterales</taxon>
        <taxon>Paracoccaceae</taxon>
        <taxon>Pseudooceanicola</taxon>
    </lineage>
</organism>
<gene>
    <name evidence="1" type="ORF">CVM52_14420</name>
</gene>
<dbReference type="RefSeq" id="WP_100163190.1">
    <property type="nucleotide sequence ID" value="NZ_PGTB01000062.1"/>
</dbReference>
<protein>
    <recommendedName>
        <fullName evidence="3">DUF1127 domain-containing protein</fullName>
    </recommendedName>
</protein>
<comment type="caution">
    <text evidence="1">The sequence shown here is derived from an EMBL/GenBank/DDBJ whole genome shotgun (WGS) entry which is preliminary data.</text>
</comment>
<dbReference type="Proteomes" id="UP000231553">
    <property type="component" value="Unassembled WGS sequence"/>
</dbReference>
<proteinExistence type="predicted"/>